<proteinExistence type="predicted"/>
<feature type="region of interest" description="Disordered" evidence="1">
    <location>
        <begin position="75"/>
        <end position="100"/>
    </location>
</feature>
<protein>
    <submittedName>
        <fullName evidence="2">Uncharacterized protein</fullName>
    </submittedName>
</protein>
<feature type="compositionally biased region" description="Basic residues" evidence="1">
    <location>
        <begin position="82"/>
        <end position="92"/>
    </location>
</feature>
<keyword evidence="3" id="KW-1185">Reference proteome</keyword>
<accession>A0A078A1M7</accession>
<dbReference type="InParanoid" id="A0A078A1M7"/>
<evidence type="ECO:0000313" key="2">
    <source>
        <dbReference type="EMBL" id="CDW75358.1"/>
    </source>
</evidence>
<organism evidence="2 3">
    <name type="scientific">Stylonychia lemnae</name>
    <name type="common">Ciliate</name>
    <dbReference type="NCBI Taxonomy" id="5949"/>
    <lineage>
        <taxon>Eukaryota</taxon>
        <taxon>Sar</taxon>
        <taxon>Alveolata</taxon>
        <taxon>Ciliophora</taxon>
        <taxon>Intramacronucleata</taxon>
        <taxon>Spirotrichea</taxon>
        <taxon>Stichotrichia</taxon>
        <taxon>Sporadotrichida</taxon>
        <taxon>Oxytrichidae</taxon>
        <taxon>Stylonychinae</taxon>
        <taxon>Stylonychia</taxon>
    </lineage>
</organism>
<gene>
    <name evidence="2" type="primary">Contig4015.g4302</name>
    <name evidence="2" type="ORF">STYLEM_4346</name>
</gene>
<dbReference type="AlphaFoldDB" id="A0A078A1M7"/>
<sequence length="100" mass="12171">MMMNQLFKKAYMLQMIRPNQTNMRVFNLLNNQQSMLYSQYLQQQTLMNEIMINNQVVDEILESNEDQQVQYDCKKNKTTTQARKKRERRKTGKAMSIRWK</sequence>
<evidence type="ECO:0000313" key="3">
    <source>
        <dbReference type="Proteomes" id="UP000039865"/>
    </source>
</evidence>
<name>A0A078A1M7_STYLE</name>
<reference evidence="2 3" key="1">
    <citation type="submission" date="2014-06" db="EMBL/GenBank/DDBJ databases">
        <authorList>
            <person name="Swart Estienne"/>
        </authorList>
    </citation>
    <scope>NUCLEOTIDE SEQUENCE [LARGE SCALE GENOMIC DNA]</scope>
    <source>
        <strain evidence="2 3">130c</strain>
    </source>
</reference>
<dbReference type="Proteomes" id="UP000039865">
    <property type="component" value="Unassembled WGS sequence"/>
</dbReference>
<evidence type="ECO:0000256" key="1">
    <source>
        <dbReference type="SAM" id="MobiDB-lite"/>
    </source>
</evidence>
<dbReference type="EMBL" id="CCKQ01004206">
    <property type="protein sequence ID" value="CDW75358.1"/>
    <property type="molecule type" value="Genomic_DNA"/>
</dbReference>